<reference evidence="2" key="1">
    <citation type="journal article" date="2015" name="Genome Biol. Evol.">
        <title>Organellar Genomes of White Spruce (Picea glauca): Assembly and Annotation.</title>
        <authorList>
            <person name="Jackman S.D."/>
            <person name="Warren R.L."/>
            <person name="Gibb E.A."/>
            <person name="Vandervalk B.P."/>
            <person name="Mohamadi H."/>
            <person name="Chu J."/>
            <person name="Raymond A."/>
            <person name="Pleasance S."/>
            <person name="Coope R."/>
            <person name="Wildung M.R."/>
            <person name="Ritland C.E."/>
            <person name="Bousquet J."/>
            <person name="Jones S.J."/>
            <person name="Bohlmann J."/>
            <person name="Birol I."/>
        </authorList>
    </citation>
    <scope>NUCLEOTIDE SEQUENCE [LARGE SCALE GENOMIC DNA]</scope>
    <source>
        <tissue evidence="2">Flushing bud</tissue>
    </source>
</reference>
<feature type="compositionally biased region" description="Polar residues" evidence="1">
    <location>
        <begin position="30"/>
        <end position="39"/>
    </location>
</feature>
<feature type="compositionally biased region" description="Basic and acidic residues" evidence="1">
    <location>
        <begin position="40"/>
        <end position="50"/>
    </location>
</feature>
<accession>A0A101M230</accession>
<feature type="region of interest" description="Disordered" evidence="1">
    <location>
        <begin position="18"/>
        <end position="60"/>
    </location>
</feature>
<organism evidence="2">
    <name type="scientific">Picea glauca</name>
    <name type="common">White spruce</name>
    <name type="synonym">Pinus glauca</name>
    <dbReference type="NCBI Taxonomy" id="3330"/>
    <lineage>
        <taxon>Eukaryota</taxon>
        <taxon>Viridiplantae</taxon>
        <taxon>Streptophyta</taxon>
        <taxon>Embryophyta</taxon>
        <taxon>Tracheophyta</taxon>
        <taxon>Spermatophyta</taxon>
        <taxon>Pinopsida</taxon>
        <taxon>Pinidae</taxon>
        <taxon>Conifers I</taxon>
        <taxon>Pinales</taxon>
        <taxon>Pinaceae</taxon>
        <taxon>Picea</taxon>
    </lineage>
</organism>
<geneLocation type="mitochondrion" evidence="2"/>
<dbReference type="AlphaFoldDB" id="A0A101M230"/>
<proteinExistence type="predicted"/>
<keyword evidence="2" id="KW-0496">Mitochondrion</keyword>
<dbReference type="EMBL" id="LKAM01000002">
    <property type="protein sequence ID" value="KUM49494.1"/>
    <property type="molecule type" value="Genomic_DNA"/>
</dbReference>
<name>A0A101M230_PICGL</name>
<sequence>MFQYFSYSQFNSLLKFTHKKDREIERNNPDLPSNSTSGDRPTKSTNDRPTKSTNPVLLPYPQNDKCCLRITNNSRRTVDSLSLSYPSLRS</sequence>
<gene>
    <name evidence="2" type="ORF">ABT39_MTgene2718</name>
</gene>
<protein>
    <submittedName>
        <fullName evidence="2">Uncharacterized protein</fullName>
    </submittedName>
</protein>
<comment type="caution">
    <text evidence="2">The sequence shown here is derived from an EMBL/GenBank/DDBJ whole genome shotgun (WGS) entry which is preliminary data.</text>
</comment>
<evidence type="ECO:0000256" key="1">
    <source>
        <dbReference type="SAM" id="MobiDB-lite"/>
    </source>
</evidence>
<evidence type="ECO:0000313" key="2">
    <source>
        <dbReference type="EMBL" id="KUM49494.1"/>
    </source>
</evidence>